<keyword evidence="3" id="KW-1185">Reference proteome</keyword>
<evidence type="ECO:0000313" key="2">
    <source>
        <dbReference type="EMBL" id="CAE7468717.1"/>
    </source>
</evidence>
<dbReference type="EMBL" id="CAJNIZ010023392">
    <property type="protein sequence ID" value="CAE7468717.1"/>
    <property type="molecule type" value="Genomic_DNA"/>
</dbReference>
<dbReference type="OrthoDB" id="432747at2759"/>
<feature type="transmembrane region" description="Helical" evidence="1">
    <location>
        <begin position="217"/>
        <end position="235"/>
    </location>
</feature>
<evidence type="ECO:0000313" key="3">
    <source>
        <dbReference type="Proteomes" id="UP000649617"/>
    </source>
</evidence>
<feature type="transmembrane region" description="Helical" evidence="1">
    <location>
        <begin position="241"/>
        <end position="262"/>
    </location>
</feature>
<accession>A0A812SCL9</accession>
<feature type="transmembrane region" description="Helical" evidence="1">
    <location>
        <begin position="499"/>
        <end position="518"/>
    </location>
</feature>
<sequence length="555" mass="61110">MHSRSSSTLSRSSSIYTLSEAVKLHECVPPDRWCITRADLKYLRQEVQKAIQKGEIRPPGDGKDDFETSDRVFGPSVYTVNTQHIMPVTDRVGKVSWALMMHPDGLECHLFISHAWQEGIFEFISKVLHSWPTTALHAWCCMLANPQNLNIGALLQAPGSSPFALALQASSCVLVVPNRHCSIYTRLWCVYEAYRAHEEGKTIIIARASNRRQLSRTLVATAMLGLLGIAVGVYMNSLHRPTMNIIPVCLAFVCMFASISLNQYQCRMILNRSGAFMCGCLIVLWHPVCHTSICFDSLGSTVQRICWIIGLTLFLCLEVDRENGRAREQEAAQLGSGFQGSVIHATCSVAEDAARIHAEVGDKTAAVDSAIHVLLAAGMSSETLREVARAGVDISGAGHSEIALPGFVFATSFVTLSRIYFDLRYLHAAWYILLEQCASLLARAVLLFVLCRSPREDRCFILKMTTKMTTFFLLLCCPTIVLLQLRAPDGAGQSGEGRAVWSALITIAFTLSLGFACLGMRRVASLRWIGPGLLQLFLTPGRKAHSVGFTAFAAY</sequence>
<reference evidence="2" key="1">
    <citation type="submission" date="2021-02" db="EMBL/GenBank/DDBJ databases">
        <authorList>
            <person name="Dougan E. K."/>
            <person name="Rhodes N."/>
            <person name="Thang M."/>
            <person name="Chan C."/>
        </authorList>
    </citation>
    <scope>NUCLEOTIDE SEQUENCE</scope>
</reference>
<keyword evidence="1" id="KW-0812">Transmembrane</keyword>
<dbReference type="AlphaFoldDB" id="A0A812SCL9"/>
<feature type="transmembrane region" description="Helical" evidence="1">
    <location>
        <begin position="471"/>
        <end position="487"/>
    </location>
</feature>
<organism evidence="2 3">
    <name type="scientific">Symbiodinium pilosum</name>
    <name type="common">Dinoflagellate</name>
    <dbReference type="NCBI Taxonomy" id="2952"/>
    <lineage>
        <taxon>Eukaryota</taxon>
        <taxon>Sar</taxon>
        <taxon>Alveolata</taxon>
        <taxon>Dinophyceae</taxon>
        <taxon>Suessiales</taxon>
        <taxon>Symbiodiniaceae</taxon>
        <taxon>Symbiodinium</taxon>
    </lineage>
</organism>
<protein>
    <submittedName>
        <fullName evidence="2">Uncharacterized protein</fullName>
    </submittedName>
</protein>
<gene>
    <name evidence="2" type="ORF">SPIL2461_LOCUS11829</name>
</gene>
<feature type="transmembrane region" description="Helical" evidence="1">
    <location>
        <begin position="269"/>
        <end position="288"/>
    </location>
</feature>
<keyword evidence="1" id="KW-1133">Transmembrane helix</keyword>
<dbReference type="Proteomes" id="UP000649617">
    <property type="component" value="Unassembled WGS sequence"/>
</dbReference>
<name>A0A812SCL9_SYMPI</name>
<feature type="transmembrane region" description="Helical" evidence="1">
    <location>
        <begin position="427"/>
        <end position="450"/>
    </location>
</feature>
<proteinExistence type="predicted"/>
<keyword evidence="1" id="KW-0472">Membrane</keyword>
<evidence type="ECO:0000256" key="1">
    <source>
        <dbReference type="SAM" id="Phobius"/>
    </source>
</evidence>
<comment type="caution">
    <text evidence="2">The sequence shown here is derived from an EMBL/GenBank/DDBJ whole genome shotgun (WGS) entry which is preliminary data.</text>
</comment>